<dbReference type="InterPro" id="IPR036047">
    <property type="entry name" value="F-box-like_dom_sf"/>
</dbReference>
<dbReference type="InterPro" id="IPR001810">
    <property type="entry name" value="F-box_dom"/>
</dbReference>
<dbReference type="Pfam" id="PF24539">
    <property type="entry name" value="DUF7600"/>
    <property type="match status" value="1"/>
</dbReference>
<protein>
    <recommendedName>
        <fullName evidence="1">F-box domain-containing protein</fullName>
    </recommendedName>
</protein>
<reference evidence="2" key="2">
    <citation type="submission" date="2023-05" db="EMBL/GenBank/DDBJ databases">
        <authorList>
            <consortium name="Lawrence Berkeley National Laboratory"/>
            <person name="Steindorff A."/>
            <person name="Hensen N."/>
            <person name="Bonometti L."/>
            <person name="Westerberg I."/>
            <person name="Brannstrom I.O."/>
            <person name="Guillou S."/>
            <person name="Cros-Aarteil S."/>
            <person name="Calhoun S."/>
            <person name="Haridas S."/>
            <person name="Kuo A."/>
            <person name="Mondo S."/>
            <person name="Pangilinan J."/>
            <person name="Riley R."/>
            <person name="Labutti K."/>
            <person name="Andreopoulos B."/>
            <person name="Lipzen A."/>
            <person name="Chen C."/>
            <person name="Yanf M."/>
            <person name="Daum C."/>
            <person name="Ng V."/>
            <person name="Clum A."/>
            <person name="Ohm R."/>
            <person name="Martin F."/>
            <person name="Silar P."/>
            <person name="Natvig D."/>
            <person name="Lalanne C."/>
            <person name="Gautier V."/>
            <person name="Ament-Velasquez S.L."/>
            <person name="Kruys A."/>
            <person name="Hutchinson M.I."/>
            <person name="Powell A.J."/>
            <person name="Barry K."/>
            <person name="Miller A.N."/>
            <person name="Grigoriev I.V."/>
            <person name="Debuchy R."/>
            <person name="Gladieux P."/>
            <person name="Thoren M.H."/>
            <person name="Johannesson H."/>
        </authorList>
    </citation>
    <scope>NUCLEOTIDE SEQUENCE</scope>
    <source>
        <strain evidence="2">CBS 538.74</strain>
    </source>
</reference>
<name>A0AAN6VPT3_9PEZI</name>
<dbReference type="PROSITE" id="PS50181">
    <property type="entry name" value="FBOX"/>
    <property type="match status" value="1"/>
</dbReference>
<comment type="caution">
    <text evidence="2">The sequence shown here is derived from an EMBL/GenBank/DDBJ whole genome shotgun (WGS) entry which is preliminary data.</text>
</comment>
<evidence type="ECO:0000313" key="3">
    <source>
        <dbReference type="Proteomes" id="UP001302745"/>
    </source>
</evidence>
<evidence type="ECO:0000313" key="2">
    <source>
        <dbReference type="EMBL" id="KAK4155082.1"/>
    </source>
</evidence>
<organism evidence="2 3">
    <name type="scientific">Chaetomidium leptoderma</name>
    <dbReference type="NCBI Taxonomy" id="669021"/>
    <lineage>
        <taxon>Eukaryota</taxon>
        <taxon>Fungi</taxon>
        <taxon>Dikarya</taxon>
        <taxon>Ascomycota</taxon>
        <taxon>Pezizomycotina</taxon>
        <taxon>Sordariomycetes</taxon>
        <taxon>Sordariomycetidae</taxon>
        <taxon>Sordariales</taxon>
        <taxon>Chaetomiaceae</taxon>
        <taxon>Chaetomidium</taxon>
    </lineage>
</organism>
<keyword evidence="3" id="KW-1185">Reference proteome</keyword>
<proteinExistence type="predicted"/>
<dbReference type="Proteomes" id="UP001302745">
    <property type="component" value="Unassembled WGS sequence"/>
</dbReference>
<dbReference type="Gene3D" id="1.20.1280.50">
    <property type="match status" value="1"/>
</dbReference>
<dbReference type="EMBL" id="MU856895">
    <property type="protein sequence ID" value="KAK4155082.1"/>
    <property type="molecule type" value="Genomic_DNA"/>
</dbReference>
<sequence>MPITRACCIICGSRIEDETFDPPWLGRFRAIYASEEEPLVARLSGLGLRQQFADVVRLCPTATHSESGPVDIWLMRTDLSSTSLAAHPAADPSIWGFPFHAACWRIMEKVCSPGTPDVQSAFDLCRSFPVQLGIMNWGHDYGGSVGYHYKPAGLAPGEELQFVYPINTGSQCRDPLDIPEIRDVFEDQDRDNFDRGPAIPPQRHITTGYQDDFSRLPIEILQLILIYLPTPDVGTLKRASRIYANLHLHDQFWKSRFYRGYELDFAFEGKRCFPLVKGCWRSIYFSIKDLRGKPSVINRRRLWLLSSSLQDLLLRATETKCDGSLSDAHFLGADVRWATANSTLIPHDKSFTLGSRLLYKRVIAVPDNTTAVFISTIAVSSRRYISGIRVQQRDGESFSLGYRHPQDEVLLLLGCDQERLRIVGFHLAQDQHGIRGLSVITDTGALSEWAGEYRDIPRRRLVSSSAGQDIVQGLQGGFDATKLVSLSVASQTGLEAELAFRDKTLWFPDIPQPHLRFLGTEQIRPCPEGLPLSVAVFGDPQGQDLNYLLCLTVFLLDYETVLAVEVTFSGNRPPVRFGMFDTSDGIEKLEFAIDGMGGERVISVEVSNTKQNAFHGFRITTNRGRTAEFPPLALQKLPRGGWQTKSTEPEGGMLVGFWARMASSPRSSSHLSVS</sequence>
<evidence type="ECO:0000259" key="1">
    <source>
        <dbReference type="PROSITE" id="PS50181"/>
    </source>
</evidence>
<gene>
    <name evidence="2" type="ORF">C8A00DRAFT_13823</name>
</gene>
<accession>A0AAN6VPT3</accession>
<dbReference type="AlphaFoldDB" id="A0AAN6VPT3"/>
<reference evidence="2" key="1">
    <citation type="journal article" date="2023" name="Mol. Phylogenet. Evol.">
        <title>Genome-scale phylogeny and comparative genomics of the fungal order Sordariales.</title>
        <authorList>
            <person name="Hensen N."/>
            <person name="Bonometti L."/>
            <person name="Westerberg I."/>
            <person name="Brannstrom I.O."/>
            <person name="Guillou S."/>
            <person name="Cros-Aarteil S."/>
            <person name="Calhoun S."/>
            <person name="Haridas S."/>
            <person name="Kuo A."/>
            <person name="Mondo S."/>
            <person name="Pangilinan J."/>
            <person name="Riley R."/>
            <person name="LaButti K."/>
            <person name="Andreopoulos B."/>
            <person name="Lipzen A."/>
            <person name="Chen C."/>
            <person name="Yan M."/>
            <person name="Daum C."/>
            <person name="Ng V."/>
            <person name="Clum A."/>
            <person name="Steindorff A."/>
            <person name="Ohm R.A."/>
            <person name="Martin F."/>
            <person name="Silar P."/>
            <person name="Natvig D.O."/>
            <person name="Lalanne C."/>
            <person name="Gautier V."/>
            <person name="Ament-Velasquez S.L."/>
            <person name="Kruys A."/>
            <person name="Hutchinson M.I."/>
            <person name="Powell A.J."/>
            <person name="Barry K."/>
            <person name="Miller A.N."/>
            <person name="Grigoriev I.V."/>
            <person name="Debuchy R."/>
            <person name="Gladieux P."/>
            <person name="Hiltunen Thoren M."/>
            <person name="Johannesson H."/>
        </authorList>
    </citation>
    <scope>NUCLEOTIDE SEQUENCE</scope>
    <source>
        <strain evidence="2">CBS 538.74</strain>
    </source>
</reference>
<feature type="domain" description="F-box" evidence="1">
    <location>
        <begin position="210"/>
        <end position="256"/>
    </location>
</feature>
<dbReference type="InterPro" id="IPR056021">
    <property type="entry name" value="DUF7600"/>
</dbReference>
<dbReference type="SUPFAM" id="SSF81383">
    <property type="entry name" value="F-box domain"/>
    <property type="match status" value="1"/>
</dbReference>